<dbReference type="OrthoDB" id="9805159at2"/>
<dbReference type="NCBIfam" id="NF012211">
    <property type="entry name" value="tand_rpt_95"/>
    <property type="match status" value="4"/>
</dbReference>
<dbReference type="InterPro" id="IPR052918">
    <property type="entry name" value="Motility_Chemotaxis_Reg"/>
</dbReference>
<keyword evidence="2" id="KW-0677">Repeat</keyword>
<dbReference type="PANTHER" id="PTHR35580:SF1">
    <property type="entry name" value="PHYTASE-LIKE DOMAIN-CONTAINING PROTEIN"/>
    <property type="match status" value="1"/>
</dbReference>
<dbReference type="InterPro" id="IPR038081">
    <property type="entry name" value="CalX-like_sf"/>
</dbReference>
<keyword evidence="6" id="KW-1185">Reference proteome</keyword>
<evidence type="ECO:0000313" key="6">
    <source>
        <dbReference type="Proteomes" id="UP000187735"/>
    </source>
</evidence>
<dbReference type="Gene3D" id="2.60.40.2810">
    <property type="match status" value="4"/>
</dbReference>
<sequence length="1517" mass="158699">MLSGMKRLFKRREARSRLTSRRRRFGQSLERLELRELLAADLEFSTFFPSTPMEDGVAAIAQDSAGNAYVSDYRYDAVTFELEGSVSKLSPSGSLLWSQELPEYALEIAVDDSGFVYLAAATSQIDLPTTADAHQLGLAGGTDFHVMVLDGNAIDADPETLSESELVYASYLGGTGTEGQNFIGLATDADGGIYLAGETYSTDFPVTSQAGVDSSLGGDRDGVVAHFARLSSGDYSLSMSSYLGGSEGDRINDLDLDANGIIHVVGSTGSEDYPLTPNAIQTESPPNPIFNSIGFVTRLTADAEITFSTFLGGDKISDVVADASGNTYVVGSGGREGFPTTPGAFAPEEILAEDNETRLRGDFASKISPSGELEYSSWFQLSRDVLQIGNDSIALDGDRVVITAMDIGGVDRTSFFIRFDSDFSRLLDYTDVDEQLGNLSWITSSGIIDGSLYVGGATQSASFATTTNAIYPNKNDGLDGFVRRYDLGESAVGSVSDITVSEGGVATVTVSLAQPWPTDVAVEYDTIELESRLRPDDYAVAGDDYVATSGTLVIPAGSTSASIDIDVLEDALLDANEYFTVALTNFDGIGLNTSRVKVNIVDDDFSALDDFDSGVPDGGTGPWANDWDLTGNSAFTSSSSPNDGNLHAIVQRRGVLTRQLDTTGVSNLNLSFASKLRSFENSDNAYVRVSSDGSNWTTLKSFGNGEDDNNYRDYSYDIPFEADTLWIKFEGDMSSSRWDYWYIDTVSVTGEIIPSDPPPNASHDSFATNEDESLTVGAPGVLANDTDPEGQPLTASLVTGPSNGTLTLNADGSFDYAPAPNFHGTDTFVYVASDGISDSSPATVTIAVTAINDAPQAADDSTTTGEDQPVDIAVLLNDSDVDGNSLTIDSAQDGSLGTISINANGTLTYTPASGFFGSDQFTYTISDGNGGLDTASVMVTVEERNDPPVASGDSDATAEDMAVLIDVLANDSDPDGDTLSIQSVSEAAFGTAVIVNGQIEYTPGTNFNGSDSFTYMIVDTAGQTAVATVDVTVTPVNDAPAAGANSYSLNQDSTLTIDAPGILADDSDIDGDTLTAALGSGPATGSLTLNADGSFAYTPDAGFVGSDSFTYHAVDTSGAVSDPVTVSLQVNAVVAGPNLSHGNLSSVTSSWQTVSLGTSYTSAVIVATPRYNDGSGPGVVRISNVTETSFDVRVDNAGLSPFSGGVHFIAVEEGAYDVPGEYKLEAVKVDSSVTSGKIGGWQVGSQGYQQAYSSPVVVGQVMSANDEDWSVFWSSSSSRTSPANSGSLNIGKHVAEDTDTTRANETLGYFVIEATSGGTINGLSFSAGVGGDTIRGVGNGTYRYGSVTPAGASTAVLSSAGMDGGDGGWAALMGTNPLPSNGGSIDLAVDEDQIRDSERNHTTEQVAYFVIGESDGQGAAAGTMAQRQITVHDPLDVNGFSYPIGAMQVINPLNADTATEKEDMARDTSVNESPVINKLNAASESVARSSSNAQAIDGYFATLEDDEEEFLFGFELI</sequence>
<dbReference type="Pfam" id="PF17963">
    <property type="entry name" value="Big_9"/>
    <property type="match status" value="4"/>
</dbReference>
<dbReference type="EMBL" id="CP017641">
    <property type="protein sequence ID" value="APZ96606.1"/>
    <property type="molecule type" value="Genomic_DNA"/>
</dbReference>
<dbReference type="RefSeq" id="WP_077027597.1">
    <property type="nucleotide sequence ID" value="NZ_CP017641.1"/>
</dbReference>
<keyword evidence="3" id="KW-0106">Calcium</keyword>
<proteinExistence type="predicted"/>
<evidence type="ECO:0000256" key="1">
    <source>
        <dbReference type="ARBA" id="ARBA00022729"/>
    </source>
</evidence>
<dbReference type="PANTHER" id="PTHR35580">
    <property type="entry name" value="CELL SURFACE GLYCOPROTEIN (S-LAYER PROTEIN)-LIKE PROTEIN"/>
    <property type="match status" value="1"/>
</dbReference>
<dbReference type="InterPro" id="IPR003644">
    <property type="entry name" value="Calx_beta"/>
</dbReference>
<dbReference type="KEGG" id="fmr:Fuma_06278"/>
<dbReference type="GO" id="GO:0016020">
    <property type="term" value="C:membrane"/>
    <property type="evidence" value="ECO:0007669"/>
    <property type="project" value="InterPro"/>
</dbReference>
<accession>A0A1P8WRB9</accession>
<dbReference type="Pfam" id="PF03160">
    <property type="entry name" value="Calx-beta"/>
    <property type="match status" value="1"/>
</dbReference>
<feature type="domain" description="Calx-beta" evidence="4">
    <location>
        <begin position="498"/>
        <end position="604"/>
    </location>
</feature>
<evidence type="ECO:0000256" key="2">
    <source>
        <dbReference type="ARBA" id="ARBA00022737"/>
    </source>
</evidence>
<dbReference type="Gene3D" id="2.60.120.260">
    <property type="entry name" value="Galactose-binding domain-like"/>
    <property type="match status" value="1"/>
</dbReference>
<dbReference type="GO" id="GO:0007154">
    <property type="term" value="P:cell communication"/>
    <property type="evidence" value="ECO:0007669"/>
    <property type="project" value="InterPro"/>
</dbReference>
<dbReference type="Gene3D" id="2.60.40.2030">
    <property type="match status" value="1"/>
</dbReference>
<gene>
    <name evidence="5" type="ORF">Fuma_06278</name>
</gene>
<dbReference type="Proteomes" id="UP000187735">
    <property type="component" value="Chromosome"/>
</dbReference>
<protein>
    <submittedName>
        <fullName evidence="5">Rhombotarget A</fullName>
    </submittedName>
</protein>
<dbReference type="STRING" id="1891926.Fuma_06278"/>
<name>A0A1P8WRB9_9PLAN</name>
<organism evidence="5 6">
    <name type="scientific">Fuerstiella marisgermanici</name>
    <dbReference type="NCBI Taxonomy" id="1891926"/>
    <lineage>
        <taxon>Bacteria</taxon>
        <taxon>Pseudomonadati</taxon>
        <taxon>Planctomycetota</taxon>
        <taxon>Planctomycetia</taxon>
        <taxon>Planctomycetales</taxon>
        <taxon>Planctomycetaceae</taxon>
        <taxon>Fuerstiella</taxon>
    </lineage>
</organism>
<dbReference type="SUPFAM" id="SSF141072">
    <property type="entry name" value="CalX-like"/>
    <property type="match status" value="1"/>
</dbReference>
<evidence type="ECO:0000313" key="5">
    <source>
        <dbReference type="EMBL" id="APZ96606.1"/>
    </source>
</evidence>
<evidence type="ECO:0000256" key="3">
    <source>
        <dbReference type="ARBA" id="ARBA00022837"/>
    </source>
</evidence>
<keyword evidence="1" id="KW-0732">Signal</keyword>
<reference evidence="5 6" key="1">
    <citation type="journal article" date="2016" name="Front. Microbiol.">
        <title>Fuerstia marisgermanicae gen. nov., sp. nov., an Unusual Member of the Phylum Planctomycetes from the German Wadden Sea.</title>
        <authorList>
            <person name="Kohn T."/>
            <person name="Heuer A."/>
            <person name="Jogler M."/>
            <person name="Vollmers J."/>
            <person name="Boedeker C."/>
            <person name="Bunk B."/>
            <person name="Rast P."/>
            <person name="Borchert D."/>
            <person name="Glockner I."/>
            <person name="Freese H.M."/>
            <person name="Klenk H.P."/>
            <person name="Overmann J."/>
            <person name="Kaster A.K."/>
            <person name="Rohde M."/>
            <person name="Wiegand S."/>
            <person name="Jogler C."/>
        </authorList>
    </citation>
    <scope>NUCLEOTIDE SEQUENCE [LARGE SCALE GENOMIC DNA]</scope>
    <source>
        <strain evidence="5 6">NH11</strain>
    </source>
</reference>
<evidence type="ECO:0000259" key="4">
    <source>
        <dbReference type="Pfam" id="PF03160"/>
    </source>
</evidence>